<dbReference type="EC" id="1.14.-.-" evidence="3"/>
<dbReference type="InterPro" id="IPR007138">
    <property type="entry name" value="ABM_dom"/>
</dbReference>
<feature type="domain" description="ABM" evidence="2">
    <location>
        <begin position="46"/>
        <end position="112"/>
    </location>
</feature>
<dbReference type="InterPro" id="IPR052936">
    <property type="entry name" value="Jasmonate_Hydroxylase-like"/>
</dbReference>
<accession>A0ABT6RW54</accession>
<dbReference type="EMBL" id="JASCIR010000019">
    <property type="protein sequence ID" value="MDI3388669.1"/>
    <property type="molecule type" value="Genomic_DNA"/>
</dbReference>
<feature type="compositionally biased region" description="Pro residues" evidence="1">
    <location>
        <begin position="17"/>
        <end position="33"/>
    </location>
</feature>
<comment type="caution">
    <text evidence="3">The sequence shown here is derived from an EMBL/GenBank/DDBJ whole genome shotgun (WGS) entry which is preliminary data.</text>
</comment>
<keyword evidence="3" id="KW-0503">Monooxygenase</keyword>
<dbReference type="InterPro" id="IPR011008">
    <property type="entry name" value="Dimeric_a/b-barrel"/>
</dbReference>
<dbReference type="PANTHER" id="PTHR37811:SF2">
    <property type="entry name" value="ABM DOMAIN-CONTAINING PROTEIN"/>
    <property type="match status" value="1"/>
</dbReference>
<proteinExistence type="predicted"/>
<feature type="region of interest" description="Disordered" evidence="1">
    <location>
        <begin position="1"/>
        <end position="33"/>
    </location>
</feature>
<dbReference type="Gene3D" id="3.30.70.100">
    <property type="match status" value="1"/>
</dbReference>
<keyword evidence="4" id="KW-1185">Reference proteome</keyword>
<keyword evidence="3" id="KW-0560">Oxidoreductase</keyword>
<dbReference type="Proteomes" id="UP001224661">
    <property type="component" value="Unassembled WGS sequence"/>
</dbReference>
<dbReference type="PANTHER" id="PTHR37811">
    <property type="entry name" value="BLL5343 PROTEIN"/>
    <property type="match status" value="1"/>
</dbReference>
<protein>
    <submittedName>
        <fullName evidence="3">Antibiotic biosynthesis monooxygenase</fullName>
        <ecNumber evidence="3">1.14.-.-</ecNumber>
    </submittedName>
</protein>
<evidence type="ECO:0000313" key="3">
    <source>
        <dbReference type="EMBL" id="MDI3388669.1"/>
    </source>
</evidence>
<dbReference type="SUPFAM" id="SSF54909">
    <property type="entry name" value="Dimeric alpha+beta barrel"/>
    <property type="match status" value="1"/>
</dbReference>
<evidence type="ECO:0000259" key="2">
    <source>
        <dbReference type="Pfam" id="PF03992"/>
    </source>
</evidence>
<reference evidence="3 4" key="1">
    <citation type="submission" date="2023-05" db="EMBL/GenBank/DDBJ databases">
        <title>Draft genome sequence of Streptomyces sp. B-S-A8 isolated from a cave soil in Thailand.</title>
        <authorList>
            <person name="Chamroensaksri N."/>
            <person name="Muangham S."/>
        </authorList>
    </citation>
    <scope>NUCLEOTIDE SEQUENCE [LARGE SCALE GENOMIC DNA]</scope>
    <source>
        <strain evidence="3 4">B-S-A8</strain>
    </source>
</reference>
<organism evidence="3 4">
    <name type="scientific">Streptomyces solicavernae</name>
    <dbReference type="NCBI Taxonomy" id="3043614"/>
    <lineage>
        <taxon>Bacteria</taxon>
        <taxon>Bacillati</taxon>
        <taxon>Actinomycetota</taxon>
        <taxon>Actinomycetes</taxon>
        <taxon>Kitasatosporales</taxon>
        <taxon>Streptomycetaceae</taxon>
        <taxon>Streptomyces</taxon>
    </lineage>
</organism>
<dbReference type="RefSeq" id="WP_282515123.1">
    <property type="nucleotide sequence ID" value="NZ_JASCIR010000019.1"/>
</dbReference>
<gene>
    <name evidence="3" type="ORF">QIS99_21025</name>
</gene>
<sequence length="138" mass="15114">MTTDAGSDGLGSEPGGPLQPPLPSPPPLPLPLQPFEPPYYAVIFTSLRTQGDHGYGEVARRMEELVREVPGFLGVESARTPGGLGITVGYFDSAGAIEAWRSQVEHRAAQERGRDQWYEGYAVHISKVERSYAFVREQ</sequence>
<evidence type="ECO:0000313" key="4">
    <source>
        <dbReference type="Proteomes" id="UP001224661"/>
    </source>
</evidence>
<dbReference type="GO" id="GO:0004497">
    <property type="term" value="F:monooxygenase activity"/>
    <property type="evidence" value="ECO:0007669"/>
    <property type="project" value="UniProtKB-KW"/>
</dbReference>
<evidence type="ECO:0000256" key="1">
    <source>
        <dbReference type="SAM" id="MobiDB-lite"/>
    </source>
</evidence>
<name>A0ABT6RW54_9ACTN</name>
<dbReference type="Pfam" id="PF03992">
    <property type="entry name" value="ABM"/>
    <property type="match status" value="1"/>
</dbReference>